<sequence length="391" mass="44246">MYEQASYSLSNFVFLFMVARNLGAEEFGRFSTLYLIMMLFVALETSFILQFYTVKAAVKKNIIARTLVPGLLFFLPLCLFTACYVSIDSGYLFSILFIFLLIFRFFNEFNRRVCVISGDIGKQISINFISLFGLVLCVSLTGVTNYYYAIYLLVAAYGLTTLSYFLINNQKFEVIWDWSYQIHSLRMMFSANGWMIIVAIFAYLSAQFLPVILSEVVSPKDAGYLMALLSYLGLSQVILQALNIYYLKKSAGLFVKISRHEGCSIANSIGNKMAMTMMVALFPLVLFSENFISLLYGSDFEISLSSVVFVYLYFVVMSKYQGFANYHKVYMKTILIFYSSLSAMIVVYSAGFSVFMDFGYEGASALILIGAITSYLVLKGLTLIDLKKVRA</sequence>
<feature type="transmembrane region" description="Helical" evidence="6">
    <location>
        <begin position="302"/>
        <end position="323"/>
    </location>
</feature>
<protein>
    <submittedName>
        <fullName evidence="7">O-antigen/teichoic acid export membrane protein</fullName>
    </submittedName>
</protein>
<evidence type="ECO:0000256" key="4">
    <source>
        <dbReference type="ARBA" id="ARBA00022989"/>
    </source>
</evidence>
<reference evidence="7 8" key="1">
    <citation type="submission" date="2020-08" db="EMBL/GenBank/DDBJ databases">
        <title>Genomic Encyclopedia of Type Strains, Phase III (KMG-III): the genomes of soil and plant-associated and newly described type strains.</title>
        <authorList>
            <person name="Whitman W."/>
        </authorList>
    </citation>
    <scope>NUCLEOTIDE SEQUENCE [LARGE SCALE GENOMIC DNA]</scope>
    <source>
        <strain evidence="7 8">CECT 8654</strain>
    </source>
</reference>
<feature type="transmembrane region" description="Helical" evidence="6">
    <location>
        <begin position="6"/>
        <end position="22"/>
    </location>
</feature>
<accession>A0A7W4W8K2</accession>
<evidence type="ECO:0000313" key="7">
    <source>
        <dbReference type="EMBL" id="MBB3048807.1"/>
    </source>
</evidence>
<dbReference type="InterPro" id="IPR050833">
    <property type="entry name" value="Poly_Biosynth_Transport"/>
</dbReference>
<dbReference type="EMBL" id="JACHWY010000003">
    <property type="protein sequence ID" value="MBB3048807.1"/>
    <property type="molecule type" value="Genomic_DNA"/>
</dbReference>
<feature type="transmembrane region" description="Helical" evidence="6">
    <location>
        <begin position="124"/>
        <end position="142"/>
    </location>
</feature>
<keyword evidence="8" id="KW-1185">Reference proteome</keyword>
<comment type="caution">
    <text evidence="7">The sequence shown here is derived from an EMBL/GenBank/DDBJ whole genome shotgun (WGS) entry which is preliminary data.</text>
</comment>
<dbReference type="AlphaFoldDB" id="A0A7W4W8K2"/>
<keyword evidence="4 6" id="KW-1133">Transmembrane helix</keyword>
<feature type="transmembrane region" description="Helical" evidence="6">
    <location>
        <begin position="224"/>
        <end position="247"/>
    </location>
</feature>
<dbReference type="PANTHER" id="PTHR30250">
    <property type="entry name" value="PST FAMILY PREDICTED COLANIC ACID TRANSPORTER"/>
    <property type="match status" value="1"/>
</dbReference>
<feature type="transmembrane region" description="Helical" evidence="6">
    <location>
        <begin position="274"/>
        <end position="296"/>
    </location>
</feature>
<dbReference type="Proteomes" id="UP000537130">
    <property type="component" value="Unassembled WGS sequence"/>
</dbReference>
<evidence type="ECO:0000256" key="3">
    <source>
        <dbReference type="ARBA" id="ARBA00022692"/>
    </source>
</evidence>
<keyword evidence="5 6" id="KW-0472">Membrane</keyword>
<organism evidence="7 8">
    <name type="scientific">Litorivivens lipolytica</name>
    <dbReference type="NCBI Taxonomy" id="1524264"/>
    <lineage>
        <taxon>Bacteria</taxon>
        <taxon>Pseudomonadati</taxon>
        <taxon>Pseudomonadota</taxon>
        <taxon>Gammaproteobacteria</taxon>
        <taxon>Litorivivens</taxon>
    </lineage>
</organism>
<dbReference type="PANTHER" id="PTHR30250:SF11">
    <property type="entry name" value="O-ANTIGEN TRANSPORTER-RELATED"/>
    <property type="match status" value="1"/>
</dbReference>
<feature type="transmembrane region" description="Helical" evidence="6">
    <location>
        <begin position="34"/>
        <end position="53"/>
    </location>
</feature>
<evidence type="ECO:0000313" key="8">
    <source>
        <dbReference type="Proteomes" id="UP000537130"/>
    </source>
</evidence>
<evidence type="ECO:0000256" key="1">
    <source>
        <dbReference type="ARBA" id="ARBA00004651"/>
    </source>
</evidence>
<feature type="transmembrane region" description="Helical" evidence="6">
    <location>
        <begin position="335"/>
        <end position="356"/>
    </location>
</feature>
<feature type="transmembrane region" description="Helical" evidence="6">
    <location>
        <begin position="188"/>
        <end position="212"/>
    </location>
</feature>
<dbReference type="GO" id="GO:0005886">
    <property type="term" value="C:plasma membrane"/>
    <property type="evidence" value="ECO:0007669"/>
    <property type="project" value="UniProtKB-SubCell"/>
</dbReference>
<feature type="transmembrane region" description="Helical" evidence="6">
    <location>
        <begin position="148"/>
        <end position="167"/>
    </location>
</feature>
<feature type="transmembrane region" description="Helical" evidence="6">
    <location>
        <begin position="73"/>
        <end position="103"/>
    </location>
</feature>
<comment type="subcellular location">
    <subcellularLocation>
        <location evidence="1">Cell membrane</location>
        <topology evidence="1">Multi-pass membrane protein</topology>
    </subcellularLocation>
</comment>
<keyword evidence="2" id="KW-1003">Cell membrane</keyword>
<evidence type="ECO:0000256" key="5">
    <source>
        <dbReference type="ARBA" id="ARBA00023136"/>
    </source>
</evidence>
<gene>
    <name evidence="7" type="ORF">FHR99_003081</name>
</gene>
<evidence type="ECO:0000256" key="2">
    <source>
        <dbReference type="ARBA" id="ARBA00022475"/>
    </source>
</evidence>
<evidence type="ECO:0000256" key="6">
    <source>
        <dbReference type="SAM" id="Phobius"/>
    </source>
</evidence>
<name>A0A7W4W8K2_9GAMM</name>
<feature type="transmembrane region" description="Helical" evidence="6">
    <location>
        <begin position="362"/>
        <end position="384"/>
    </location>
</feature>
<proteinExistence type="predicted"/>
<keyword evidence="3 6" id="KW-0812">Transmembrane</keyword>